<protein>
    <submittedName>
        <fullName evidence="1">Uncharacterized protein</fullName>
    </submittedName>
</protein>
<organism evidence="1 2">
    <name type="scientific">Phytophthora nicotianae P1976</name>
    <dbReference type="NCBI Taxonomy" id="1317066"/>
    <lineage>
        <taxon>Eukaryota</taxon>
        <taxon>Sar</taxon>
        <taxon>Stramenopiles</taxon>
        <taxon>Oomycota</taxon>
        <taxon>Peronosporomycetes</taxon>
        <taxon>Peronosporales</taxon>
        <taxon>Peronosporaceae</taxon>
        <taxon>Phytophthora</taxon>
    </lineage>
</organism>
<gene>
    <name evidence="1" type="ORF">F444_07112</name>
</gene>
<dbReference type="Proteomes" id="UP000028582">
    <property type="component" value="Unassembled WGS sequence"/>
</dbReference>
<comment type="caution">
    <text evidence="1">The sequence shown here is derived from an EMBL/GenBank/DDBJ whole genome shotgun (WGS) entry which is preliminary data.</text>
</comment>
<feature type="non-terminal residue" evidence="1">
    <location>
        <position position="1"/>
    </location>
</feature>
<name>A0A081AFQ8_PHYNI</name>
<dbReference type="AlphaFoldDB" id="A0A081AFQ8"/>
<dbReference type="EMBL" id="ANJA01001299">
    <property type="protein sequence ID" value="ETO77719.1"/>
    <property type="molecule type" value="Genomic_DNA"/>
</dbReference>
<accession>A0A081AFQ8</accession>
<evidence type="ECO:0000313" key="1">
    <source>
        <dbReference type="EMBL" id="ETO77719.1"/>
    </source>
</evidence>
<reference evidence="1 2" key="1">
    <citation type="submission" date="2013-11" db="EMBL/GenBank/DDBJ databases">
        <title>The Genome Sequence of Phytophthora parasitica P1976.</title>
        <authorList>
            <consortium name="The Broad Institute Genomics Platform"/>
            <person name="Russ C."/>
            <person name="Tyler B."/>
            <person name="Panabieres F."/>
            <person name="Shan W."/>
            <person name="Tripathy S."/>
            <person name="Grunwald N."/>
            <person name="Machado M."/>
            <person name="Johnson C.S."/>
            <person name="Walker B."/>
            <person name="Young S."/>
            <person name="Zeng Q."/>
            <person name="Gargeya S."/>
            <person name="Fitzgerald M."/>
            <person name="Haas B."/>
            <person name="Abouelleil A."/>
            <person name="Allen A.W."/>
            <person name="Alvarado L."/>
            <person name="Arachchi H.M."/>
            <person name="Berlin A.M."/>
            <person name="Chapman S.B."/>
            <person name="Gainer-Dewar J."/>
            <person name="Goldberg J."/>
            <person name="Griggs A."/>
            <person name="Gujja S."/>
            <person name="Hansen M."/>
            <person name="Howarth C."/>
            <person name="Imamovic A."/>
            <person name="Ireland A."/>
            <person name="Larimer J."/>
            <person name="McCowan C."/>
            <person name="Murphy C."/>
            <person name="Pearson M."/>
            <person name="Poon T.W."/>
            <person name="Priest M."/>
            <person name="Roberts A."/>
            <person name="Saif S."/>
            <person name="Shea T."/>
            <person name="Sisk P."/>
            <person name="Sykes S."/>
            <person name="Wortman J."/>
            <person name="Nusbaum C."/>
            <person name="Birren B."/>
        </authorList>
    </citation>
    <scope>NUCLEOTIDE SEQUENCE [LARGE SCALE GENOMIC DNA]</scope>
    <source>
        <strain evidence="1 2">P1976</strain>
    </source>
</reference>
<sequence>RNNGSHYPAACKSSSTLRLGSHKRIVEQRLNVPLPLISHTTTNSATSHYLYDETVNPNEK</sequence>
<proteinExistence type="predicted"/>
<evidence type="ECO:0000313" key="2">
    <source>
        <dbReference type="Proteomes" id="UP000028582"/>
    </source>
</evidence>